<evidence type="ECO:0000313" key="2">
    <source>
        <dbReference type="Proteomes" id="UP000254280"/>
    </source>
</evidence>
<dbReference type="PANTHER" id="PTHR18964:SF110">
    <property type="entry name" value="TRANSCRIPTIONAL REGULATOR, XYLR-RELATED"/>
    <property type="match status" value="1"/>
</dbReference>
<dbReference type="Gene3D" id="3.30.420.40">
    <property type="match status" value="2"/>
</dbReference>
<dbReference type="SUPFAM" id="SSF46785">
    <property type="entry name" value="Winged helix' DNA-binding domain"/>
    <property type="match status" value="1"/>
</dbReference>
<reference evidence="1 2" key="1">
    <citation type="submission" date="2018-06" db="EMBL/GenBank/DDBJ databases">
        <authorList>
            <consortium name="Pathogen Informatics"/>
            <person name="Doyle S."/>
        </authorList>
    </citation>
    <scope>NUCLEOTIDE SEQUENCE [LARGE SCALE GENOMIC DNA]</scope>
    <source>
        <strain evidence="1 2">NCTC10699</strain>
    </source>
</reference>
<dbReference type="SUPFAM" id="SSF53067">
    <property type="entry name" value="Actin-like ATPase domain"/>
    <property type="match status" value="1"/>
</dbReference>
<proteinExistence type="predicted"/>
<dbReference type="InterPro" id="IPR036390">
    <property type="entry name" value="WH_DNA-bd_sf"/>
</dbReference>
<dbReference type="OrthoDB" id="8595273at2"/>
<name>A0A379B861_9PAST</name>
<dbReference type="Proteomes" id="UP000254280">
    <property type="component" value="Unassembled WGS sequence"/>
</dbReference>
<dbReference type="InterPro" id="IPR036388">
    <property type="entry name" value="WH-like_DNA-bd_sf"/>
</dbReference>
<dbReference type="Pfam" id="PF00480">
    <property type="entry name" value="ROK"/>
    <property type="match status" value="1"/>
</dbReference>
<evidence type="ECO:0000313" key="1">
    <source>
        <dbReference type="EMBL" id="SUB34662.1"/>
    </source>
</evidence>
<protein>
    <submittedName>
        <fullName evidence="1">N-acetylglucosamine repressor</fullName>
    </submittedName>
</protein>
<accession>A0A379B861</accession>
<dbReference type="EMBL" id="UGSS01000002">
    <property type="protein sequence ID" value="SUB34662.1"/>
    <property type="molecule type" value="Genomic_DNA"/>
</dbReference>
<gene>
    <name evidence="1" type="primary">nagC_2</name>
    <name evidence="1" type="ORF">NCTC10699_02343</name>
</gene>
<dbReference type="PANTHER" id="PTHR18964">
    <property type="entry name" value="ROK (REPRESSOR, ORF, KINASE) FAMILY"/>
    <property type="match status" value="1"/>
</dbReference>
<organism evidence="1 2">
    <name type="scientific">[Pasteurella] mairii</name>
    <dbReference type="NCBI Taxonomy" id="757"/>
    <lineage>
        <taxon>Bacteria</taxon>
        <taxon>Pseudomonadati</taxon>
        <taxon>Pseudomonadota</taxon>
        <taxon>Gammaproteobacteria</taxon>
        <taxon>Pasteurellales</taxon>
        <taxon>Pasteurellaceae</taxon>
    </lineage>
</organism>
<dbReference type="InterPro" id="IPR043129">
    <property type="entry name" value="ATPase_NBD"/>
</dbReference>
<dbReference type="InterPro" id="IPR000600">
    <property type="entry name" value="ROK"/>
</dbReference>
<keyword evidence="2" id="KW-1185">Reference proteome</keyword>
<dbReference type="AlphaFoldDB" id="A0A379B861"/>
<dbReference type="Gene3D" id="1.10.10.10">
    <property type="entry name" value="Winged helix-like DNA-binding domain superfamily/Winged helix DNA-binding domain"/>
    <property type="match status" value="1"/>
</dbReference>
<sequence length="368" mass="41725">MTIATKIKKNNYQNIYRLFFEKEKLSKQQIAFLLKLSLPTVVHNVMELEATQKIRECGQMESQGGRPAIAYELVKDAFVAIGIEIKSEQIKCAVLDLFGNIIWQKKEVLLFVKDEHYLIQLAHLIEQFILDTGYTQNKILGIGLSIQGIAEKNGQFMLYSKAFPCHQFNIAKLSEHINLPIKLFHDVKCAASAELWRNKNLNNAVYLSISEHLGGTTIINNQIDFGKNGFSGALEHLQIYDNGKVCYCGQKGCLEAYCSLSALLQQDSKELFFTQLRAGNSDYQMRWNLFLTHLAKGLNYVALMLDRDIVLGGKISPYLIQDDLDLLRKKMEAKATFSLDNINIQIAQQQSNAEVIGAGLYFIKHYLS</sequence>